<keyword evidence="2" id="KW-1185">Reference proteome</keyword>
<dbReference type="Proteomes" id="UP001596003">
    <property type="component" value="Unassembled WGS sequence"/>
</dbReference>
<evidence type="ECO:0000313" key="2">
    <source>
        <dbReference type="Proteomes" id="UP001596003"/>
    </source>
</evidence>
<comment type="caution">
    <text evidence="1">The sequence shown here is derived from an EMBL/GenBank/DDBJ whole genome shotgun (WGS) entry which is preliminary data.</text>
</comment>
<name>A0ABV8ZG28_9FLAO</name>
<dbReference type="EMBL" id="JBHSFY010000011">
    <property type="protein sequence ID" value="MFC4478721.1"/>
    <property type="molecule type" value="Genomic_DNA"/>
</dbReference>
<evidence type="ECO:0000313" key="1">
    <source>
        <dbReference type="EMBL" id="MFC4478721.1"/>
    </source>
</evidence>
<gene>
    <name evidence="1" type="ORF">ACFO3N_16725</name>
</gene>
<organism evidence="1 2">
    <name type="scientific">Flavobacterium chungangensis</name>
    <dbReference type="NCBI Taxonomy" id="2708132"/>
    <lineage>
        <taxon>Bacteria</taxon>
        <taxon>Pseudomonadati</taxon>
        <taxon>Bacteroidota</taxon>
        <taxon>Flavobacteriia</taxon>
        <taxon>Flavobacteriales</taxon>
        <taxon>Flavobacteriaceae</taxon>
        <taxon>Flavobacterium</taxon>
    </lineage>
</organism>
<sequence>MYSEKILDDIHIIFPYQRKYEYYIVINNQTEAKFIFNRSLKFEDEIMVMYIDSYGNLMSNNKNLKVTIDKSETVLFKKYREQVILSNNLTVTILPMKDIQEIANNTFYLDHQRHIVDFVNLIVKDNDNILPLFFV</sequence>
<reference evidence="2" key="1">
    <citation type="journal article" date="2019" name="Int. J. Syst. Evol. Microbiol.">
        <title>The Global Catalogue of Microorganisms (GCM) 10K type strain sequencing project: providing services to taxonomists for standard genome sequencing and annotation.</title>
        <authorList>
            <consortium name="The Broad Institute Genomics Platform"/>
            <consortium name="The Broad Institute Genome Sequencing Center for Infectious Disease"/>
            <person name="Wu L."/>
            <person name="Ma J."/>
        </authorList>
    </citation>
    <scope>NUCLEOTIDE SEQUENCE [LARGE SCALE GENOMIC DNA]</scope>
    <source>
        <strain evidence="2">NBRC 103627</strain>
    </source>
</reference>
<protein>
    <submittedName>
        <fullName evidence="1">Uncharacterized protein</fullName>
    </submittedName>
</protein>
<proteinExistence type="predicted"/>
<accession>A0ABV8ZG28</accession>
<dbReference type="RefSeq" id="WP_379799583.1">
    <property type="nucleotide sequence ID" value="NZ_JBHSFY010000011.1"/>
</dbReference>